<dbReference type="AlphaFoldDB" id="A0A1M6BJF8"/>
<name>A0A1M6BJF8_9CLOT</name>
<organism evidence="1 2">
    <name type="scientific">Clostridium amylolyticum</name>
    <dbReference type="NCBI Taxonomy" id="1121298"/>
    <lineage>
        <taxon>Bacteria</taxon>
        <taxon>Bacillati</taxon>
        <taxon>Bacillota</taxon>
        <taxon>Clostridia</taxon>
        <taxon>Eubacteriales</taxon>
        <taxon>Clostridiaceae</taxon>
        <taxon>Clostridium</taxon>
    </lineage>
</organism>
<reference evidence="1 2" key="1">
    <citation type="submission" date="2016-11" db="EMBL/GenBank/DDBJ databases">
        <authorList>
            <person name="Jaros S."/>
            <person name="Januszkiewicz K."/>
            <person name="Wedrychowicz H."/>
        </authorList>
    </citation>
    <scope>NUCLEOTIDE SEQUENCE [LARGE SCALE GENOMIC DNA]</scope>
    <source>
        <strain evidence="1 2">DSM 21864</strain>
    </source>
</reference>
<accession>A0A1M6BJF8</accession>
<proteinExistence type="predicted"/>
<evidence type="ECO:0000313" key="2">
    <source>
        <dbReference type="Proteomes" id="UP000184080"/>
    </source>
</evidence>
<dbReference type="Proteomes" id="UP000184080">
    <property type="component" value="Unassembled WGS sequence"/>
</dbReference>
<keyword evidence="2" id="KW-1185">Reference proteome</keyword>
<dbReference type="EMBL" id="FQZO01000001">
    <property type="protein sequence ID" value="SHI48718.1"/>
    <property type="molecule type" value="Genomic_DNA"/>
</dbReference>
<dbReference type="STRING" id="1121298.SAMN05444401_0793"/>
<evidence type="ECO:0000313" key="1">
    <source>
        <dbReference type="EMBL" id="SHI48718.1"/>
    </source>
</evidence>
<sequence length="62" mass="7234">MDKLTTETHGYHLALWTNRIKEFRASVLTLSRWCEQNNIGVKNYYFKTKTGTVTQLTNQLAV</sequence>
<protein>
    <submittedName>
        <fullName evidence="1">Uncharacterized protein</fullName>
    </submittedName>
</protein>
<gene>
    <name evidence="1" type="ORF">SAMN05444401_0793</name>
</gene>